<dbReference type="Pfam" id="PF11751">
    <property type="entry name" value="PorP_SprF"/>
    <property type="match status" value="1"/>
</dbReference>
<dbReference type="Proteomes" id="UP000215244">
    <property type="component" value="Chromosome"/>
</dbReference>
<dbReference type="InterPro" id="IPR019861">
    <property type="entry name" value="PorP/SprF_Bacteroidetes"/>
</dbReference>
<evidence type="ECO:0000313" key="2">
    <source>
        <dbReference type="Proteomes" id="UP000215244"/>
    </source>
</evidence>
<proteinExistence type="predicted"/>
<dbReference type="AlphaFoldDB" id="A0A223V8J4"/>
<keyword evidence="2" id="KW-1185">Reference proteome</keyword>
<gene>
    <name evidence="1" type="ORF">CJ263_16595</name>
</gene>
<dbReference type="EMBL" id="CP022957">
    <property type="protein sequence ID" value="ASV31701.1"/>
    <property type="molecule type" value="Genomic_DNA"/>
</dbReference>
<protein>
    <recommendedName>
        <fullName evidence="3">Type IX secretion system membrane protein PorP/SprF</fullName>
    </recommendedName>
</protein>
<organism evidence="1 2">
    <name type="scientific">Maribacter cobaltidurans</name>
    <dbReference type="NCBI Taxonomy" id="1178778"/>
    <lineage>
        <taxon>Bacteria</taxon>
        <taxon>Pseudomonadati</taxon>
        <taxon>Bacteroidota</taxon>
        <taxon>Flavobacteriia</taxon>
        <taxon>Flavobacteriales</taxon>
        <taxon>Flavobacteriaceae</taxon>
        <taxon>Maribacter</taxon>
    </lineage>
</organism>
<dbReference type="OrthoDB" id="1152363at2"/>
<sequence>MSLTLATEVRPYRDGYSLIIKININRKYNAKTNETYHKLLIAVALFALSLSASAQQDPNYTFYRYNMNIYNPAFAGSSDAAEFYLRIRRQWAGIEGAPYSMTGPSSNARHGWPSMSPTISTSTITPVYISGKGK</sequence>
<evidence type="ECO:0008006" key="3">
    <source>
        <dbReference type="Google" id="ProtNLM"/>
    </source>
</evidence>
<name>A0A223V8J4_9FLAO</name>
<dbReference type="KEGG" id="marb:CJ263_16595"/>
<reference evidence="1 2" key="1">
    <citation type="submission" date="2017-08" db="EMBL/GenBank/DDBJ databases">
        <title>The complete genome sequence of Maribacter sp. B1, isolated from deep-sea sediment.</title>
        <authorList>
            <person name="Wu Y.-H."/>
            <person name="Cheng H."/>
            <person name="Xu X.-W."/>
        </authorList>
    </citation>
    <scope>NUCLEOTIDE SEQUENCE [LARGE SCALE GENOMIC DNA]</scope>
    <source>
        <strain evidence="1 2">B1</strain>
    </source>
</reference>
<evidence type="ECO:0000313" key="1">
    <source>
        <dbReference type="EMBL" id="ASV31701.1"/>
    </source>
</evidence>
<accession>A0A223V8J4</accession>